<dbReference type="GO" id="GO:0005975">
    <property type="term" value="P:carbohydrate metabolic process"/>
    <property type="evidence" value="ECO:0007669"/>
    <property type="project" value="InterPro"/>
</dbReference>
<protein>
    <recommendedName>
        <fullName evidence="4 7">Arabinan endo-1,5-alpha-L-arabinosidase</fullName>
        <ecNumber evidence="4 7">3.2.1.99</ecNumber>
    </recommendedName>
</protein>
<dbReference type="InterPro" id="IPR006710">
    <property type="entry name" value="Glyco_hydro_43"/>
</dbReference>
<comment type="catalytic activity">
    <reaction evidence="1 7">
        <text>Endohydrolysis of (1-&gt;5)-alpha-arabinofuranosidic linkages in (1-&gt;5)-arabinans.</text>
        <dbReference type="EC" id="3.2.1.99"/>
    </reaction>
</comment>
<organism evidence="10 11">
    <name type="scientific">Extremus antarcticus</name>
    <dbReference type="NCBI Taxonomy" id="702011"/>
    <lineage>
        <taxon>Eukaryota</taxon>
        <taxon>Fungi</taxon>
        <taxon>Dikarya</taxon>
        <taxon>Ascomycota</taxon>
        <taxon>Pezizomycotina</taxon>
        <taxon>Dothideomycetes</taxon>
        <taxon>Dothideomycetidae</taxon>
        <taxon>Mycosphaerellales</taxon>
        <taxon>Extremaceae</taxon>
        <taxon>Extremus</taxon>
    </lineage>
</organism>
<keyword evidence="9" id="KW-0732">Signal</keyword>
<dbReference type="CDD" id="cd18831">
    <property type="entry name" value="GH43_AnAbnA-like"/>
    <property type="match status" value="1"/>
</dbReference>
<evidence type="ECO:0000313" key="11">
    <source>
        <dbReference type="Proteomes" id="UP001271007"/>
    </source>
</evidence>
<dbReference type="InterPro" id="IPR023296">
    <property type="entry name" value="Glyco_hydro_beta-prop_sf"/>
</dbReference>
<dbReference type="SUPFAM" id="SSF75005">
    <property type="entry name" value="Arabinanase/levansucrase/invertase"/>
    <property type="match status" value="1"/>
</dbReference>
<dbReference type="Proteomes" id="UP001271007">
    <property type="component" value="Unassembled WGS sequence"/>
</dbReference>
<name>A0AAJ0DHE9_9PEZI</name>
<evidence type="ECO:0000256" key="4">
    <source>
        <dbReference type="ARBA" id="ARBA00012586"/>
    </source>
</evidence>
<dbReference type="PIRSF" id="PIRSF026534">
    <property type="entry name" value="Endo_alpha-L-arabinosidase"/>
    <property type="match status" value="1"/>
</dbReference>
<dbReference type="EMBL" id="JAWDJX010000033">
    <property type="protein sequence ID" value="KAK3050307.1"/>
    <property type="molecule type" value="Genomic_DNA"/>
</dbReference>
<feature type="chain" id="PRO_5042487636" description="Arabinan endo-1,5-alpha-L-arabinosidase" evidence="9">
    <location>
        <begin position="27"/>
        <end position="314"/>
    </location>
</feature>
<dbReference type="EC" id="3.2.1.99" evidence="4 7"/>
<evidence type="ECO:0000256" key="2">
    <source>
        <dbReference type="ARBA" id="ARBA00004834"/>
    </source>
</evidence>
<evidence type="ECO:0000256" key="7">
    <source>
        <dbReference type="PIRNR" id="PIRNR026534"/>
    </source>
</evidence>
<keyword evidence="11" id="KW-1185">Reference proteome</keyword>
<evidence type="ECO:0000256" key="5">
    <source>
        <dbReference type="ARBA" id="ARBA00022801"/>
    </source>
</evidence>
<evidence type="ECO:0000313" key="10">
    <source>
        <dbReference type="EMBL" id="KAK3050307.1"/>
    </source>
</evidence>
<evidence type="ECO:0000256" key="6">
    <source>
        <dbReference type="ARBA" id="ARBA00023295"/>
    </source>
</evidence>
<reference evidence="10" key="1">
    <citation type="submission" date="2023-04" db="EMBL/GenBank/DDBJ databases">
        <title>Black Yeasts Isolated from many extreme environments.</title>
        <authorList>
            <person name="Coleine C."/>
            <person name="Stajich J.E."/>
            <person name="Selbmann L."/>
        </authorList>
    </citation>
    <scope>NUCLEOTIDE SEQUENCE</scope>
    <source>
        <strain evidence="10">CCFEE 5312</strain>
    </source>
</reference>
<feature type="site" description="Important for catalytic activity, responsible for pKa modulation of the active site Glu and correct orientation of both the proton donor and substrate" evidence="8">
    <location>
        <position position="140"/>
    </location>
</feature>
<dbReference type="InterPro" id="IPR016840">
    <property type="entry name" value="Glyco_hydro_43_endo_a_Ara-ase"/>
</dbReference>
<dbReference type="Gene3D" id="2.115.10.20">
    <property type="entry name" value="Glycosyl hydrolase domain, family 43"/>
    <property type="match status" value="1"/>
</dbReference>
<evidence type="ECO:0000256" key="9">
    <source>
        <dbReference type="SAM" id="SignalP"/>
    </source>
</evidence>
<evidence type="ECO:0000256" key="3">
    <source>
        <dbReference type="ARBA" id="ARBA00009865"/>
    </source>
</evidence>
<dbReference type="GO" id="GO:0046558">
    <property type="term" value="F:arabinan endo-1,5-alpha-L-arabinosidase activity"/>
    <property type="evidence" value="ECO:0007669"/>
    <property type="project" value="UniProtKB-EC"/>
</dbReference>
<dbReference type="Pfam" id="PF04616">
    <property type="entry name" value="Glyco_hydro_43"/>
    <property type="match status" value="1"/>
</dbReference>
<sequence>MYAPITMYTPIHLLAILSLLITSISALPPPSLARATYFRFSTGSGLAIHTSPALTGPWTYVGEVLPSGSSISNPGAQDAWAPDVHEVDGVYYCYYSVSSFGTQESVIGVATSSTMEPGSWTDHGSTGLSSTTGDLYNAIDANPLPTSAGENVLTFGSFWGDIFQTPLNADLLTVTGASPYQIEFNDTGTRPSEGGYVVEREGYSYLFFSSGVCCGYDATRPAAGEEYKIMVCRSSTVDGEYVDAAGRSCLDHGGTLVLGSHDNVYGPGGQGVYEDPEVGTVLYYHYVDTNVGYADGDKQLGINVIDWSLGWPVV</sequence>
<comment type="similarity">
    <text evidence="3 7">Belongs to the glycosyl hydrolase 43 family.</text>
</comment>
<dbReference type="InterPro" id="IPR050727">
    <property type="entry name" value="GH43_arabinanases"/>
</dbReference>
<keyword evidence="6 7" id="KW-0326">Glycosidase</keyword>
<comment type="caution">
    <text evidence="10">The sequence shown here is derived from an EMBL/GenBank/DDBJ whole genome shotgun (WGS) entry which is preliminary data.</text>
</comment>
<comment type="pathway">
    <text evidence="2 7">Glycan metabolism; L-arabinan degradation.</text>
</comment>
<gene>
    <name evidence="10" type="ORF">LTR09_008456</name>
</gene>
<keyword evidence="5 7" id="KW-0378">Hydrolase</keyword>
<accession>A0AAJ0DHE9</accession>
<dbReference type="PANTHER" id="PTHR43301">
    <property type="entry name" value="ARABINAN ENDO-1,5-ALPHA-L-ARABINOSIDASE"/>
    <property type="match status" value="1"/>
</dbReference>
<feature type="signal peptide" evidence="9">
    <location>
        <begin position="1"/>
        <end position="26"/>
    </location>
</feature>
<dbReference type="PANTHER" id="PTHR43301:SF3">
    <property type="entry name" value="ARABINAN ENDO-1,5-ALPHA-L-ARABINOSIDASE A-RELATED"/>
    <property type="match status" value="1"/>
</dbReference>
<dbReference type="AlphaFoldDB" id="A0AAJ0DHE9"/>
<evidence type="ECO:0000256" key="8">
    <source>
        <dbReference type="PIRSR" id="PIRSR606710-2"/>
    </source>
</evidence>
<proteinExistence type="inferred from homology"/>
<evidence type="ECO:0000256" key="1">
    <source>
        <dbReference type="ARBA" id="ARBA00000375"/>
    </source>
</evidence>